<evidence type="ECO:0000256" key="4">
    <source>
        <dbReference type="ARBA" id="ARBA00023098"/>
    </source>
</evidence>
<comment type="caution">
    <text evidence="7">The sequence shown here is derived from an EMBL/GenBank/DDBJ whole genome shotgun (WGS) entry which is preliminary data.</text>
</comment>
<gene>
    <name evidence="7" type="ORF">Q7A36_07960</name>
</gene>
<name>A0ABT9DWK0_9PROT</name>
<dbReference type="InterPro" id="IPR029045">
    <property type="entry name" value="ClpP/crotonase-like_dom_sf"/>
</dbReference>
<keyword evidence="4" id="KW-0443">Lipid metabolism</keyword>
<comment type="similarity">
    <text evidence="1">Belongs to the enoyl-CoA hydratase/isomerase family.</text>
</comment>
<evidence type="ECO:0000256" key="5">
    <source>
        <dbReference type="ARBA" id="ARBA00037410"/>
    </source>
</evidence>
<dbReference type="CDD" id="cd06558">
    <property type="entry name" value="crotonase-like"/>
    <property type="match status" value="1"/>
</dbReference>
<dbReference type="SUPFAM" id="SSF52096">
    <property type="entry name" value="ClpP/crotonase"/>
    <property type="match status" value="1"/>
</dbReference>
<dbReference type="Gene3D" id="3.90.226.10">
    <property type="entry name" value="2-enoyl-CoA Hydratase, Chain A, domain 1"/>
    <property type="match status" value="1"/>
</dbReference>
<evidence type="ECO:0000256" key="1">
    <source>
        <dbReference type="ARBA" id="ARBA00005254"/>
    </source>
</evidence>
<keyword evidence="3" id="KW-0809">Transit peptide</keyword>
<protein>
    <recommendedName>
        <fullName evidence="6">Enoyl-CoA hydratase domain-containing protein 3, mitochondrial</fullName>
    </recommendedName>
</protein>
<proteinExistence type="inferred from homology"/>
<sequence length="265" mass="27399">MPNTPAVLRADEGAVAVLTLNRPAARNSLSRVMIAALQETLDGIAADDAIRCLIITAEGPAFSAGHDLKEITAHRADPDGGRGFFAETMQACAAVMQSVVTLPQPVIAAVEGVATAAGCQLAASCDLVVAAEGAKFCTPGVDIGLFCTTPGVALARAVPRKAAMEMLLLGEMIPAAEAHRMGLVNRVVPRGQALEEALALARRVAARSAVALRMGKRGFNQQSALPLAEAYAAAGTVMVENLLAGDAAEGIGAFLGKRTPEWRHR</sequence>
<organism evidence="7 8">
    <name type="scientific">Paracraurococcus lichenis</name>
    <dbReference type="NCBI Taxonomy" id="3064888"/>
    <lineage>
        <taxon>Bacteria</taxon>
        <taxon>Pseudomonadati</taxon>
        <taxon>Pseudomonadota</taxon>
        <taxon>Alphaproteobacteria</taxon>
        <taxon>Acetobacterales</taxon>
        <taxon>Roseomonadaceae</taxon>
        <taxon>Paracraurococcus</taxon>
    </lineage>
</organism>
<accession>A0ABT9DWK0</accession>
<dbReference type="PANTHER" id="PTHR43602:SF1">
    <property type="entry name" value="ENOYL-COA HYDRATASE DOMAIN-CONTAINING PROTEIN 3, MITOCHONDRIAL"/>
    <property type="match status" value="1"/>
</dbReference>
<evidence type="ECO:0000313" key="7">
    <source>
        <dbReference type="EMBL" id="MDO9708272.1"/>
    </source>
</evidence>
<evidence type="ECO:0000256" key="3">
    <source>
        <dbReference type="ARBA" id="ARBA00022946"/>
    </source>
</evidence>
<dbReference type="EMBL" id="JAUTWS010000006">
    <property type="protein sequence ID" value="MDO9708272.1"/>
    <property type="molecule type" value="Genomic_DNA"/>
</dbReference>
<reference evidence="7 8" key="1">
    <citation type="submission" date="2023-08" db="EMBL/GenBank/DDBJ databases">
        <title>The draft genome sequence of Paracraurococcus sp. LOR1-02.</title>
        <authorList>
            <person name="Kingkaew E."/>
            <person name="Tanasupawat S."/>
        </authorList>
    </citation>
    <scope>NUCLEOTIDE SEQUENCE [LARGE SCALE GENOMIC DNA]</scope>
    <source>
        <strain evidence="7 8">LOR1-02</strain>
    </source>
</reference>
<keyword evidence="8" id="KW-1185">Reference proteome</keyword>
<dbReference type="InterPro" id="IPR001753">
    <property type="entry name" value="Enoyl-CoA_hydra/iso"/>
</dbReference>
<evidence type="ECO:0000256" key="6">
    <source>
        <dbReference type="ARBA" id="ARBA00040545"/>
    </source>
</evidence>
<dbReference type="Proteomes" id="UP001243009">
    <property type="component" value="Unassembled WGS sequence"/>
</dbReference>
<keyword evidence="2" id="KW-0276">Fatty acid metabolism</keyword>
<dbReference type="InterPro" id="IPR014748">
    <property type="entry name" value="Enoyl-CoA_hydra_C"/>
</dbReference>
<dbReference type="NCBIfam" id="NF006008">
    <property type="entry name" value="PRK08139.1"/>
    <property type="match status" value="1"/>
</dbReference>
<evidence type="ECO:0000256" key="2">
    <source>
        <dbReference type="ARBA" id="ARBA00022832"/>
    </source>
</evidence>
<dbReference type="Gene3D" id="1.10.12.10">
    <property type="entry name" value="Lyase 2-enoyl-coa Hydratase, Chain A, domain 2"/>
    <property type="match status" value="1"/>
</dbReference>
<evidence type="ECO:0000313" key="8">
    <source>
        <dbReference type="Proteomes" id="UP001243009"/>
    </source>
</evidence>
<dbReference type="Pfam" id="PF00378">
    <property type="entry name" value="ECH_1"/>
    <property type="match status" value="1"/>
</dbReference>
<comment type="function">
    <text evidence="5">May play a role in fatty acid biosynthesis and insulin sensitivity.</text>
</comment>
<dbReference type="GO" id="GO:0004300">
    <property type="term" value="F:enoyl-CoA hydratase activity"/>
    <property type="evidence" value="ECO:0007669"/>
    <property type="project" value="UniProtKB-EC"/>
</dbReference>
<dbReference type="PANTHER" id="PTHR43602">
    <property type="match status" value="1"/>
</dbReference>
<keyword evidence="7" id="KW-0456">Lyase</keyword>
<dbReference type="InterPro" id="IPR052377">
    <property type="entry name" value="Mitochondrial_ECH-domain"/>
</dbReference>